<evidence type="ECO:0000313" key="1">
    <source>
        <dbReference type="EMBL" id="MBA0853304.1"/>
    </source>
</evidence>
<keyword evidence="2" id="KW-1185">Reference proteome</keyword>
<organism evidence="1 2">
    <name type="scientific">Gossypium schwendimanii</name>
    <name type="common">Cotton</name>
    <dbReference type="NCBI Taxonomy" id="34291"/>
    <lineage>
        <taxon>Eukaryota</taxon>
        <taxon>Viridiplantae</taxon>
        <taxon>Streptophyta</taxon>
        <taxon>Embryophyta</taxon>
        <taxon>Tracheophyta</taxon>
        <taxon>Spermatophyta</taxon>
        <taxon>Magnoliopsida</taxon>
        <taxon>eudicotyledons</taxon>
        <taxon>Gunneridae</taxon>
        <taxon>Pentapetalae</taxon>
        <taxon>rosids</taxon>
        <taxon>malvids</taxon>
        <taxon>Malvales</taxon>
        <taxon>Malvaceae</taxon>
        <taxon>Malvoideae</taxon>
        <taxon>Gossypium</taxon>
    </lineage>
</organism>
<dbReference type="EMBL" id="JABFAF010000004">
    <property type="protein sequence ID" value="MBA0853304.1"/>
    <property type="molecule type" value="Genomic_DNA"/>
</dbReference>
<gene>
    <name evidence="1" type="ORF">Goshw_016013</name>
</gene>
<protein>
    <submittedName>
        <fullName evidence="1">Uncharacterized protein</fullName>
    </submittedName>
</protein>
<name>A0A7J9L3N3_GOSSC</name>
<reference evidence="1 2" key="1">
    <citation type="journal article" date="2019" name="Genome Biol. Evol.">
        <title>Insights into the evolution of the New World diploid cottons (Gossypium, subgenus Houzingenia) based on genome sequencing.</title>
        <authorList>
            <person name="Grover C.E."/>
            <person name="Arick M.A. 2nd"/>
            <person name="Thrash A."/>
            <person name="Conover J.L."/>
            <person name="Sanders W.S."/>
            <person name="Peterson D.G."/>
            <person name="Frelichowski J.E."/>
            <person name="Scheffler J.A."/>
            <person name="Scheffler B.E."/>
            <person name="Wendel J.F."/>
        </authorList>
    </citation>
    <scope>NUCLEOTIDE SEQUENCE [LARGE SCALE GENOMIC DNA]</scope>
    <source>
        <strain evidence="1">1</strain>
        <tissue evidence="1">Leaf</tissue>
    </source>
</reference>
<dbReference type="OrthoDB" id="990598at2759"/>
<dbReference type="AlphaFoldDB" id="A0A7J9L3N3"/>
<proteinExistence type="predicted"/>
<comment type="caution">
    <text evidence="1">The sequence shown here is derived from an EMBL/GenBank/DDBJ whole genome shotgun (WGS) entry which is preliminary data.</text>
</comment>
<evidence type="ECO:0000313" key="2">
    <source>
        <dbReference type="Proteomes" id="UP000593576"/>
    </source>
</evidence>
<accession>A0A7J9L3N3</accession>
<sequence length="79" mass="9229">MRFSSPYSHREMYPPEPNSALVHIRLLDRKLNMEKGFLDKVEDNVAIRTWSEATQHEKGDNLVEGYVSELWDFTCISVT</sequence>
<dbReference type="Proteomes" id="UP000593576">
    <property type="component" value="Unassembled WGS sequence"/>
</dbReference>